<feature type="compositionally biased region" description="Pro residues" evidence="1">
    <location>
        <begin position="186"/>
        <end position="199"/>
    </location>
</feature>
<name>A0A843W3M7_COLES</name>
<dbReference type="EMBL" id="NMUH01002760">
    <property type="protein sequence ID" value="MQM01937.1"/>
    <property type="molecule type" value="Genomic_DNA"/>
</dbReference>
<accession>A0A843W3M7</accession>
<evidence type="ECO:0000313" key="3">
    <source>
        <dbReference type="Proteomes" id="UP000652761"/>
    </source>
</evidence>
<protein>
    <submittedName>
        <fullName evidence="2">Uncharacterized protein</fullName>
    </submittedName>
</protein>
<evidence type="ECO:0000256" key="1">
    <source>
        <dbReference type="SAM" id="MobiDB-lite"/>
    </source>
</evidence>
<dbReference type="InterPro" id="IPR032675">
    <property type="entry name" value="LRR_dom_sf"/>
</dbReference>
<gene>
    <name evidence="2" type="ORF">Taro_034695</name>
</gene>
<dbReference type="OrthoDB" id="692217at2759"/>
<dbReference type="PANTHER" id="PTHR34630">
    <property type="entry name" value="OS11G0677101 PROTEIN"/>
    <property type="match status" value="1"/>
</dbReference>
<comment type="caution">
    <text evidence="2">The sequence shown here is derived from an EMBL/GenBank/DDBJ whole genome shotgun (WGS) entry which is preliminary data.</text>
</comment>
<keyword evidence="3" id="KW-1185">Reference proteome</keyword>
<sequence>MESCWDWGRMDSYMARHVQLHILGRRRGGGRRRRVAADGGSVVSTDDGQEEHDSLSTLMLWRCLGGHPWTSSLRHLVLADIPGRGFSGVHHPLPPLPSLQQLWFNGCREMRRLPRGMLLSQLTALKDLKIVDCPELTFASVDAGIRSVPSLESLVILRCPKLAMPAPQPSSPHVIPDSSDQEDRSSPPPPPAAPPPPPLFPRLRHLHVDDIRLLTRWVLVDHNPVFTSLRYFALSQSELTCLTAEEEGVLSTLASSFRCLAFYDCPNLEKLPADLKGLLPNLKVLIIQDCPKFRCLPAGRGLPTLLEMLSIKRCPELSRRGSTRETIGTTTRWRISFASPFYPDLLGLLVLTNWYAQYSNVINHLRRAFD</sequence>
<proteinExistence type="predicted"/>
<dbReference type="Gene3D" id="3.80.10.10">
    <property type="entry name" value="Ribonuclease Inhibitor"/>
    <property type="match status" value="2"/>
</dbReference>
<dbReference type="SUPFAM" id="SSF52058">
    <property type="entry name" value="L domain-like"/>
    <property type="match status" value="1"/>
</dbReference>
<dbReference type="PANTHER" id="PTHR34630:SF34">
    <property type="entry name" value="OS11G0245800 PROTEIN"/>
    <property type="match status" value="1"/>
</dbReference>
<dbReference type="AlphaFoldDB" id="A0A843W3M7"/>
<organism evidence="2 3">
    <name type="scientific">Colocasia esculenta</name>
    <name type="common">Wild taro</name>
    <name type="synonym">Arum esculentum</name>
    <dbReference type="NCBI Taxonomy" id="4460"/>
    <lineage>
        <taxon>Eukaryota</taxon>
        <taxon>Viridiplantae</taxon>
        <taxon>Streptophyta</taxon>
        <taxon>Embryophyta</taxon>
        <taxon>Tracheophyta</taxon>
        <taxon>Spermatophyta</taxon>
        <taxon>Magnoliopsida</taxon>
        <taxon>Liliopsida</taxon>
        <taxon>Araceae</taxon>
        <taxon>Aroideae</taxon>
        <taxon>Colocasieae</taxon>
        <taxon>Colocasia</taxon>
    </lineage>
</organism>
<reference evidence="2" key="1">
    <citation type="submission" date="2017-07" db="EMBL/GenBank/DDBJ databases">
        <title>Taro Niue Genome Assembly and Annotation.</title>
        <authorList>
            <person name="Atibalentja N."/>
            <person name="Keating K."/>
            <person name="Fields C.J."/>
        </authorList>
    </citation>
    <scope>NUCLEOTIDE SEQUENCE</scope>
    <source>
        <strain evidence="2">Niue_2</strain>
        <tissue evidence="2">Leaf</tissue>
    </source>
</reference>
<feature type="region of interest" description="Disordered" evidence="1">
    <location>
        <begin position="165"/>
        <end position="199"/>
    </location>
</feature>
<dbReference type="Proteomes" id="UP000652761">
    <property type="component" value="Unassembled WGS sequence"/>
</dbReference>
<evidence type="ECO:0000313" key="2">
    <source>
        <dbReference type="EMBL" id="MQM01937.1"/>
    </source>
</evidence>